<reference evidence="1 2" key="1">
    <citation type="submission" date="2014-06" db="EMBL/GenBank/DDBJ databases">
        <authorList>
            <person name="Ngugi D.K."/>
            <person name="Blom J."/>
            <person name="Alam I."/>
            <person name="Rashid M."/>
            <person name="Baalawi W."/>
            <person name="Zhang G."/>
            <person name="Hikmawan T."/>
            <person name="Guan Y."/>
            <person name="Antunes A."/>
            <person name="Siam R."/>
            <person name="El-Dorry H."/>
            <person name="Bajic V."/>
            <person name="Stingl U."/>
        </authorList>
    </citation>
    <scope>NUCLEOTIDE SEQUENCE [LARGE SCALE GENOMIC DNA]</scope>
    <source>
        <strain evidence="1">SCGC AAA799-B03</strain>
    </source>
</reference>
<accession>A0A087S7V5</accession>
<organism evidence="1 2">
    <name type="scientific">Marine Group I thaumarchaeote SCGC AAA799-B03</name>
    <dbReference type="NCBI Taxonomy" id="1502289"/>
    <lineage>
        <taxon>Archaea</taxon>
        <taxon>Nitrososphaerota</taxon>
        <taxon>Marine Group I</taxon>
    </lineage>
</organism>
<comment type="caution">
    <text evidence="1">The sequence shown here is derived from an EMBL/GenBank/DDBJ whole genome shotgun (WGS) entry which is preliminary data.</text>
</comment>
<dbReference type="PATRIC" id="fig|1502289.3.peg.585"/>
<sequence length="184" mass="21560">MSVSRFLSDVKKSKNISPKIRLYLIDKDKHYFINEGSIKNGFNSKLTISKNRDSVLSAFSKMAFLFDEIIRLRIVRYSNKSDSDELLYLLNLVPINRKIRTFLDWKVFGPEFTRDMSRLFEVRNDAVHCISLNEVNYNPKSKISLSTTAGFKKFTTDFQKAWKQLLKIYVAEQEKIDLKKLSID</sequence>
<keyword evidence="2" id="KW-1185">Reference proteome</keyword>
<dbReference type="Proteomes" id="UP000029384">
    <property type="component" value="Unassembled WGS sequence"/>
</dbReference>
<name>A0A087S7V5_9ARCH</name>
<dbReference type="EMBL" id="JOTA01000010">
    <property type="protein sequence ID" value="KFM21809.1"/>
    <property type="molecule type" value="Genomic_DNA"/>
</dbReference>
<gene>
    <name evidence="1" type="ORF">AAA799B03_00626</name>
</gene>
<evidence type="ECO:0008006" key="3">
    <source>
        <dbReference type="Google" id="ProtNLM"/>
    </source>
</evidence>
<protein>
    <recommendedName>
        <fullName evidence="3">RiboL-PSP-HEPN domain-containing protein</fullName>
    </recommendedName>
</protein>
<evidence type="ECO:0000313" key="1">
    <source>
        <dbReference type="EMBL" id="KFM21809.1"/>
    </source>
</evidence>
<evidence type="ECO:0000313" key="2">
    <source>
        <dbReference type="Proteomes" id="UP000029384"/>
    </source>
</evidence>
<proteinExistence type="predicted"/>
<dbReference type="AlphaFoldDB" id="A0A087S7V5"/>